<feature type="chain" id="PRO_5045439416" description="Lipoprotein" evidence="1">
    <location>
        <begin position="22"/>
        <end position="203"/>
    </location>
</feature>
<protein>
    <recommendedName>
        <fullName evidence="4">Lipoprotein</fullName>
    </recommendedName>
</protein>
<dbReference type="Proteomes" id="UP000643279">
    <property type="component" value="Unassembled WGS sequence"/>
</dbReference>
<proteinExistence type="predicted"/>
<evidence type="ECO:0000313" key="3">
    <source>
        <dbReference type="Proteomes" id="UP000643279"/>
    </source>
</evidence>
<dbReference type="RefSeq" id="WP_188571310.1">
    <property type="nucleotide sequence ID" value="NZ_BMFW01000006.1"/>
</dbReference>
<reference evidence="3" key="1">
    <citation type="journal article" date="2019" name="Int. J. Syst. Evol. Microbiol.">
        <title>The Global Catalogue of Microorganisms (GCM) 10K type strain sequencing project: providing services to taxonomists for standard genome sequencing and annotation.</title>
        <authorList>
            <consortium name="The Broad Institute Genomics Platform"/>
            <consortium name="The Broad Institute Genome Sequencing Center for Infectious Disease"/>
            <person name="Wu L."/>
            <person name="Ma J."/>
        </authorList>
    </citation>
    <scope>NUCLEOTIDE SEQUENCE [LARGE SCALE GENOMIC DNA]</scope>
    <source>
        <strain evidence="3">CGMCC 1.12778</strain>
    </source>
</reference>
<comment type="caution">
    <text evidence="2">The sequence shown here is derived from an EMBL/GenBank/DDBJ whole genome shotgun (WGS) entry which is preliminary data.</text>
</comment>
<feature type="signal peptide" evidence="1">
    <location>
        <begin position="1"/>
        <end position="21"/>
    </location>
</feature>
<evidence type="ECO:0008006" key="4">
    <source>
        <dbReference type="Google" id="ProtNLM"/>
    </source>
</evidence>
<keyword evidence="3" id="KW-1185">Reference proteome</keyword>
<organism evidence="2 3">
    <name type="scientific">Arthrobacter liuii</name>
    <dbReference type="NCBI Taxonomy" id="1476996"/>
    <lineage>
        <taxon>Bacteria</taxon>
        <taxon>Bacillati</taxon>
        <taxon>Actinomycetota</taxon>
        <taxon>Actinomycetes</taxon>
        <taxon>Micrococcales</taxon>
        <taxon>Micrococcaceae</taxon>
        <taxon>Arthrobacter</taxon>
    </lineage>
</organism>
<dbReference type="PROSITE" id="PS51257">
    <property type="entry name" value="PROKAR_LIPOPROTEIN"/>
    <property type="match status" value="1"/>
</dbReference>
<name>A0ABQ2APA1_9MICC</name>
<evidence type="ECO:0000256" key="1">
    <source>
        <dbReference type="SAM" id="SignalP"/>
    </source>
</evidence>
<gene>
    <name evidence="2" type="ORF">GCM10007170_18310</name>
</gene>
<keyword evidence="1" id="KW-0732">Signal</keyword>
<dbReference type="EMBL" id="BMFW01000006">
    <property type="protein sequence ID" value="GGH94641.1"/>
    <property type="molecule type" value="Genomic_DNA"/>
</dbReference>
<evidence type="ECO:0000313" key="2">
    <source>
        <dbReference type="EMBL" id="GGH94641.1"/>
    </source>
</evidence>
<sequence length="203" mass="21792">MKRLAAVLIATPLLLTGCVVPYGGATPSATSSPPPAGAKIYSKLDEPGIKDIKASKFVLLDMEKGRLTKESVGLEDGSSQAPDVHTDKPIEIIIEAPYTAITARSDRIRLNGMNSGPDFSEVTYFLTAKSLDELSTLIREGVDRYGIPSDPAEGWIRDVSAKPDQKSDFAITPGTSTGVQVTYDLRYDGSKDTQVIIVHVNPL</sequence>
<accession>A0ABQ2APA1</accession>